<evidence type="ECO:0000256" key="9">
    <source>
        <dbReference type="PIRSR" id="PIRSR000196-1"/>
    </source>
</evidence>
<dbReference type="InterPro" id="IPR015659">
    <property type="entry name" value="Proline_oxidase"/>
</dbReference>
<name>A0A1E3FJG7_9BURK</name>
<reference evidence="12" key="1">
    <citation type="submission" date="2021-01" db="EMBL/GenBank/DDBJ databases">
        <title>Outbreak of Burkholderia contaminns endophthalmitis traced to a clinical ventilation system.</title>
        <authorList>
            <person name="Lipuma J."/>
            <person name="Spilker T."/>
            <person name="Kratholm J."/>
        </authorList>
    </citation>
    <scope>NUCLEOTIDE SEQUENCE</scope>
    <source>
        <strain evidence="12">HI4954</strain>
    </source>
</reference>
<dbReference type="Proteomes" id="UP000611459">
    <property type="component" value="Unassembled WGS sequence"/>
</dbReference>
<evidence type="ECO:0000256" key="1">
    <source>
        <dbReference type="ARBA" id="ARBA00004739"/>
    </source>
</evidence>
<evidence type="ECO:0000256" key="2">
    <source>
        <dbReference type="ARBA" id="ARBA00012695"/>
    </source>
</evidence>
<keyword evidence="5 10" id="KW-0274">FAD</keyword>
<comment type="catalytic activity">
    <reaction evidence="8">
        <text>L-proline + a quinone = (S)-1-pyrroline-5-carboxylate + a quinol + H(+)</text>
        <dbReference type="Rhea" id="RHEA:23784"/>
        <dbReference type="ChEBI" id="CHEBI:15378"/>
        <dbReference type="ChEBI" id="CHEBI:17388"/>
        <dbReference type="ChEBI" id="CHEBI:24646"/>
        <dbReference type="ChEBI" id="CHEBI:60039"/>
        <dbReference type="ChEBI" id="CHEBI:132124"/>
        <dbReference type="EC" id="1.5.5.2"/>
    </reaction>
</comment>
<keyword evidence="3" id="KW-0285">Flavoprotein</keyword>
<evidence type="ECO:0000256" key="4">
    <source>
        <dbReference type="ARBA" id="ARBA00022741"/>
    </source>
</evidence>
<evidence type="ECO:0000256" key="8">
    <source>
        <dbReference type="ARBA" id="ARBA00048779"/>
    </source>
</evidence>
<organism evidence="12 15">
    <name type="scientific">Burkholderia contaminans</name>
    <dbReference type="NCBI Taxonomy" id="488447"/>
    <lineage>
        <taxon>Bacteria</taxon>
        <taxon>Pseudomonadati</taxon>
        <taxon>Pseudomonadota</taxon>
        <taxon>Betaproteobacteria</taxon>
        <taxon>Burkholderiales</taxon>
        <taxon>Burkholderiaceae</taxon>
        <taxon>Burkholderia</taxon>
        <taxon>Burkholderia cepacia complex</taxon>
    </lineage>
</organism>
<sequence length="306" mass="34153">MRIFNTMAAHAIPLVPRSLIRKISHRYIAGETLSDARARIHALHAAGFRTTVDVLGETASTVAQAESMTRDYLDLVHALGVHNEPAELSIKLTALGLHLDEDACTARVALILRAAVTHGISACIDMEDISCTQKTLDTFLKLEADAHPIGIALQAYLTRTNEDIVLLNARKSRMRICKGIYAEANEHLVTGASRDRTAINAHFVRHVVSAIQAGSFVGIATHDAQLIDSLTNWLQREQVDRSRFEFQMLLGVCEPLRNALLSQGFNVRVYVPYGQDWYGYSTRRIRENPRIAGYILSAMIRRDRIR</sequence>
<dbReference type="Pfam" id="PF01619">
    <property type="entry name" value="Pro_dh"/>
    <property type="match status" value="1"/>
</dbReference>
<evidence type="ECO:0000256" key="3">
    <source>
        <dbReference type="ARBA" id="ARBA00022630"/>
    </source>
</evidence>
<dbReference type="EMBL" id="CP090642">
    <property type="protein sequence ID" value="WFN22272.1"/>
    <property type="molecule type" value="Genomic_DNA"/>
</dbReference>
<evidence type="ECO:0000313" key="13">
    <source>
        <dbReference type="EMBL" id="MBO1833394.1"/>
    </source>
</evidence>
<evidence type="ECO:0000256" key="6">
    <source>
        <dbReference type="ARBA" id="ARBA00023002"/>
    </source>
</evidence>
<dbReference type="PANTHER" id="PTHR13914:SF0">
    <property type="entry name" value="PROLINE DEHYDROGENASE 1, MITOCHONDRIAL"/>
    <property type="match status" value="1"/>
</dbReference>
<evidence type="ECO:0000313" key="14">
    <source>
        <dbReference type="EMBL" id="WFN22272.1"/>
    </source>
</evidence>
<dbReference type="SUPFAM" id="SSF51730">
    <property type="entry name" value="FAD-linked oxidoreductase"/>
    <property type="match status" value="1"/>
</dbReference>
<evidence type="ECO:0000256" key="5">
    <source>
        <dbReference type="ARBA" id="ARBA00022827"/>
    </source>
</evidence>
<dbReference type="Proteomes" id="UP001220209">
    <property type="component" value="Chromosome 3"/>
</dbReference>
<dbReference type="PIRSF" id="PIRSF000196">
    <property type="entry name" value="Pro_dehydrog"/>
    <property type="match status" value="1"/>
</dbReference>
<evidence type="ECO:0000313" key="15">
    <source>
        <dbReference type="Proteomes" id="UP000611459"/>
    </source>
</evidence>
<protein>
    <recommendedName>
        <fullName evidence="2">proline dehydrogenase</fullName>
        <ecNumber evidence="2">1.5.5.2</ecNumber>
    </recommendedName>
</protein>
<feature type="binding site" evidence="9">
    <location>
        <position position="91"/>
    </location>
    <ligand>
        <name>substrate</name>
    </ligand>
</feature>
<dbReference type="OrthoDB" id="9773461at2"/>
<feature type="domain" description="Proline dehydrogenase" evidence="11">
    <location>
        <begin position="37"/>
        <end position="289"/>
    </location>
</feature>
<dbReference type="PANTHER" id="PTHR13914">
    <property type="entry name" value="PROLINE OXIDASE"/>
    <property type="match status" value="1"/>
</dbReference>
<dbReference type="GeneID" id="93194658"/>
<feature type="binding site" evidence="10">
    <location>
        <begin position="221"/>
        <end position="222"/>
    </location>
    <ligand>
        <name>FAD</name>
        <dbReference type="ChEBI" id="CHEBI:57692"/>
    </ligand>
</feature>
<evidence type="ECO:0000313" key="17">
    <source>
        <dbReference type="Proteomes" id="UP001220209"/>
    </source>
</evidence>
<keyword evidence="4 10" id="KW-0547">Nucleotide-binding</keyword>
<keyword evidence="6" id="KW-0560">Oxidoreductase</keyword>
<keyword evidence="7" id="KW-0642">Proline metabolism</keyword>
<evidence type="ECO:0000313" key="16">
    <source>
        <dbReference type="Proteomes" id="UP000664048"/>
    </source>
</evidence>
<comment type="pathway">
    <text evidence="1">Amino-acid degradation; L-proline degradation into L-glutamate; L-glutamate from L-proline: step 1/2.</text>
</comment>
<dbReference type="InterPro" id="IPR029041">
    <property type="entry name" value="FAD-linked_oxidoreductase-like"/>
</dbReference>
<dbReference type="GO" id="GO:0004657">
    <property type="term" value="F:proline dehydrogenase activity"/>
    <property type="evidence" value="ECO:0007669"/>
    <property type="project" value="UniProtKB-EC"/>
</dbReference>
<comment type="cofactor">
    <cofactor evidence="10">
        <name>FAD</name>
        <dbReference type="ChEBI" id="CHEBI:57692"/>
    </cofactor>
    <text evidence="10">Binds 1 FAD per subunit.</text>
</comment>
<proteinExistence type="predicted"/>
<feature type="binding site" evidence="10">
    <location>
        <position position="126"/>
    </location>
    <ligand>
        <name>FAD</name>
        <dbReference type="ChEBI" id="CHEBI:57692"/>
    </ligand>
</feature>
<reference evidence="13 16" key="2">
    <citation type="submission" date="2021-03" db="EMBL/GenBank/DDBJ databases">
        <title>Clinical course, treatment and visual outcome of an outbreak of Burkholderia contaminans endophthalmitis following cataract surgery.</title>
        <authorList>
            <person name="Lind C."/>
            <person name="Olsen K."/>
            <person name="Angelsen N.K."/>
            <person name="Krefting E.A."/>
            <person name="Fossen K."/>
            <person name="Gravningen K."/>
            <person name="Depoorter E."/>
            <person name="Vandamme P."/>
            <person name="Bertelsen G."/>
        </authorList>
    </citation>
    <scope>NUCLEOTIDE SEQUENCE [LARGE SCALE GENOMIC DNA]</scope>
    <source>
        <strain evidence="13 16">51242556</strain>
    </source>
</reference>
<reference evidence="14 17" key="3">
    <citation type="submission" date="2021-12" db="EMBL/GenBank/DDBJ databases">
        <title>Genomic and phenotypic characterization of three Burkholderia contaminans isolates recovered from different sources.</title>
        <authorList>
            <person name="Lopez De Volder A."/>
            <person name="Fan Y."/>
            <person name="Nunvar J."/>
            <person name="Herrera T."/>
            <person name="Timp W."/>
            <person name="Degrossi J."/>
        </authorList>
    </citation>
    <scope>NUCLEOTIDE SEQUENCE [LARGE SCALE GENOMIC DNA]</scope>
    <source>
        <strain evidence="14 17">LMG 23361</strain>
    </source>
</reference>
<dbReference type="Proteomes" id="UP000664048">
    <property type="component" value="Unassembled WGS sequence"/>
</dbReference>
<accession>A0A1E3FJG7</accession>
<evidence type="ECO:0000256" key="10">
    <source>
        <dbReference type="PIRSR" id="PIRSR000196-2"/>
    </source>
</evidence>
<gene>
    <name evidence="13" type="ORF">J4M89_28790</name>
    <name evidence="12" type="ORF">JIN94_22700</name>
    <name evidence="14" type="ORF">LXE91_36895</name>
</gene>
<dbReference type="InterPro" id="IPR002872">
    <property type="entry name" value="Proline_DH_dom"/>
</dbReference>
<evidence type="ECO:0000313" key="12">
    <source>
        <dbReference type="EMBL" id="MBK1932699.1"/>
    </source>
</evidence>
<evidence type="ECO:0000256" key="7">
    <source>
        <dbReference type="ARBA" id="ARBA00023062"/>
    </source>
</evidence>
<evidence type="ECO:0000259" key="11">
    <source>
        <dbReference type="Pfam" id="PF01619"/>
    </source>
</evidence>
<dbReference type="AlphaFoldDB" id="A0A1E3FJG7"/>
<dbReference type="RefSeq" id="WP_039353211.1">
    <property type="nucleotide sequence ID" value="NZ_BSTW01000009.1"/>
</dbReference>
<dbReference type="EMBL" id="JAENIB010000010">
    <property type="protein sequence ID" value="MBK1932699.1"/>
    <property type="molecule type" value="Genomic_DNA"/>
</dbReference>
<feature type="binding site" evidence="9">
    <location>
        <position position="284"/>
    </location>
    <ligand>
        <name>substrate</name>
    </ligand>
</feature>
<keyword evidence="16" id="KW-1185">Reference proteome</keyword>
<dbReference type="GO" id="GO:0010133">
    <property type="term" value="P:L-proline catabolic process to L-glutamate"/>
    <property type="evidence" value="ECO:0007669"/>
    <property type="project" value="UniProtKB-UniPathway"/>
</dbReference>
<dbReference type="EC" id="1.5.5.2" evidence="2"/>
<feature type="binding site" evidence="10">
    <location>
        <position position="154"/>
    </location>
    <ligand>
        <name>FAD</name>
        <dbReference type="ChEBI" id="CHEBI:57692"/>
    </ligand>
</feature>
<dbReference type="Gene3D" id="3.20.20.220">
    <property type="match status" value="1"/>
</dbReference>
<dbReference type="EMBL" id="JAGEMX010000011">
    <property type="protein sequence ID" value="MBO1833394.1"/>
    <property type="molecule type" value="Genomic_DNA"/>
</dbReference>
<dbReference type="InterPro" id="IPR008219">
    <property type="entry name" value="PRODH_bac_arc"/>
</dbReference>
<feature type="binding site" evidence="9">
    <location>
        <position position="283"/>
    </location>
    <ligand>
        <name>substrate</name>
    </ligand>
</feature>
<dbReference type="GO" id="GO:0000166">
    <property type="term" value="F:nucleotide binding"/>
    <property type="evidence" value="ECO:0007669"/>
    <property type="project" value="UniProtKB-KW"/>
</dbReference>